<organism evidence="1">
    <name type="scientific">Anopheles funestus</name>
    <name type="common">African malaria mosquito</name>
    <dbReference type="NCBI Taxonomy" id="62324"/>
    <lineage>
        <taxon>Eukaryota</taxon>
        <taxon>Metazoa</taxon>
        <taxon>Ecdysozoa</taxon>
        <taxon>Arthropoda</taxon>
        <taxon>Hexapoda</taxon>
        <taxon>Insecta</taxon>
        <taxon>Pterygota</taxon>
        <taxon>Neoptera</taxon>
        <taxon>Endopterygota</taxon>
        <taxon>Diptera</taxon>
        <taxon>Nematocera</taxon>
        <taxon>Culicoidea</taxon>
        <taxon>Culicidae</taxon>
        <taxon>Anophelinae</taxon>
        <taxon>Anopheles</taxon>
    </lineage>
</organism>
<name>A0A4Y0BKZ9_ANOFN</name>
<protein>
    <submittedName>
        <fullName evidence="1">Uncharacterized protein</fullName>
    </submittedName>
</protein>
<reference evidence="1" key="1">
    <citation type="submission" date="2020-05" db="UniProtKB">
        <authorList>
            <consortium name="EnsemblMetazoa"/>
        </authorList>
    </citation>
    <scope>IDENTIFICATION</scope>
    <source>
        <strain evidence="1">FUMOZ</strain>
    </source>
</reference>
<dbReference type="VEuPathDB" id="VectorBase:AFUN019524"/>
<proteinExistence type="predicted"/>
<dbReference type="EnsemblMetazoa" id="AFUN019524-RA">
    <property type="protein sequence ID" value="AFUN019524-PA"/>
    <property type="gene ID" value="AFUN019524"/>
</dbReference>
<dbReference type="AlphaFoldDB" id="A0A4Y0BKZ9"/>
<sequence length="30" mass="3443">MCMALVLVRLVPTSMEFQLDSAEYCQAQHK</sequence>
<accession>A0A4Y0BKZ9</accession>
<evidence type="ECO:0000313" key="1">
    <source>
        <dbReference type="EnsemblMetazoa" id="AFUN019524-PA"/>
    </source>
</evidence>